<organism evidence="2 3">
    <name type="scientific">Humitalea rosea</name>
    <dbReference type="NCBI Taxonomy" id="990373"/>
    <lineage>
        <taxon>Bacteria</taxon>
        <taxon>Pseudomonadati</taxon>
        <taxon>Pseudomonadota</taxon>
        <taxon>Alphaproteobacteria</taxon>
        <taxon>Acetobacterales</taxon>
        <taxon>Roseomonadaceae</taxon>
        <taxon>Humitalea</taxon>
    </lineage>
</organism>
<dbReference type="InterPro" id="IPR044855">
    <property type="entry name" value="CoA-Trfase_III_dom3_sf"/>
</dbReference>
<name>A0A2W7J9M6_9PROT</name>
<dbReference type="Gene3D" id="3.30.1540.10">
    <property type="entry name" value="formyl-coa transferase, domain 3"/>
    <property type="match status" value="1"/>
</dbReference>
<dbReference type="GO" id="GO:0008410">
    <property type="term" value="F:CoA-transferase activity"/>
    <property type="evidence" value="ECO:0007669"/>
    <property type="project" value="TreeGrafter"/>
</dbReference>
<dbReference type="OrthoDB" id="9797653at2"/>
<dbReference type="Pfam" id="PF02515">
    <property type="entry name" value="CoA_transf_3"/>
    <property type="match status" value="1"/>
</dbReference>
<dbReference type="Proteomes" id="UP000249688">
    <property type="component" value="Unassembled WGS sequence"/>
</dbReference>
<dbReference type="PANTHER" id="PTHR48207">
    <property type="entry name" value="SUCCINATE--HYDROXYMETHYLGLUTARATE COA-TRANSFERASE"/>
    <property type="match status" value="1"/>
</dbReference>
<dbReference type="InterPro" id="IPR050483">
    <property type="entry name" value="CoA-transferase_III_domain"/>
</dbReference>
<protein>
    <submittedName>
        <fullName evidence="2">Benzylsuccinate CoA-transferase BbsE subunit</fullName>
    </submittedName>
</protein>
<dbReference type="AlphaFoldDB" id="A0A2W7J9M6"/>
<evidence type="ECO:0000256" key="1">
    <source>
        <dbReference type="ARBA" id="ARBA00022679"/>
    </source>
</evidence>
<comment type="caution">
    <text evidence="2">The sequence shown here is derived from an EMBL/GenBank/DDBJ whole genome shotgun (WGS) entry which is preliminary data.</text>
</comment>
<evidence type="ECO:0000313" key="3">
    <source>
        <dbReference type="Proteomes" id="UP000249688"/>
    </source>
</evidence>
<accession>A0A2W7J9M6</accession>
<dbReference type="RefSeq" id="WP_111397428.1">
    <property type="nucleotide sequence ID" value="NZ_QKYU01000006.1"/>
</dbReference>
<gene>
    <name evidence="2" type="ORF">C8P66_10653</name>
</gene>
<dbReference type="PANTHER" id="PTHR48207:SF3">
    <property type="entry name" value="SUCCINATE--HYDROXYMETHYLGLUTARATE COA-TRANSFERASE"/>
    <property type="match status" value="1"/>
</dbReference>
<evidence type="ECO:0000313" key="2">
    <source>
        <dbReference type="EMBL" id="PZW48049.1"/>
    </source>
</evidence>
<dbReference type="InterPro" id="IPR003673">
    <property type="entry name" value="CoA-Trfase_fam_III"/>
</dbReference>
<dbReference type="EMBL" id="QKYU01000006">
    <property type="protein sequence ID" value="PZW48049.1"/>
    <property type="molecule type" value="Genomic_DNA"/>
</dbReference>
<reference evidence="2 3" key="1">
    <citation type="submission" date="2018-06" db="EMBL/GenBank/DDBJ databases">
        <title>Genomic Encyclopedia of Archaeal and Bacterial Type Strains, Phase II (KMG-II): from individual species to whole genera.</title>
        <authorList>
            <person name="Goeker M."/>
        </authorList>
    </citation>
    <scope>NUCLEOTIDE SEQUENCE [LARGE SCALE GENOMIC DNA]</scope>
    <source>
        <strain evidence="2 3">DSM 24525</strain>
    </source>
</reference>
<sequence length="392" mass="41962">MSQPADRPYDALRIIDLTRELSAYATRLFADLGAEVIRVEPISGRADRGEAALPGLGGDVSYAFLNANKKSIALDLESEAGRAVLVDLIASAGAVVIDGEEAALLPLVLSVPGARVVTLISHFGLDGPYAGYLGSDLVTQSLGGITWMSGDPGSPPLRIAGGQAGFVASLYAATATALALYDIEVNGGGAHLIDVSAQECIAHSLQNALQVWDLEGRIPMRGGEGTRDATEQIFACQDGHVFLASPLSMPLSWKALVDWMAEEGHPGGQRLAELDWSDRRKRATRALRDEFRALFESFAANKSKAEMRNQALRRRIIMAPVSGIADLAADPQLVFRRYFHDLPHPAAGRALRFPGAPYRLSEPVWRVDRPAPLVGEQSEELLGRGALHSIAG</sequence>
<keyword evidence="1 2" id="KW-0808">Transferase</keyword>
<proteinExistence type="predicted"/>
<dbReference type="InterPro" id="IPR023606">
    <property type="entry name" value="CoA-Trfase_III_dom_1_sf"/>
</dbReference>
<dbReference type="SUPFAM" id="SSF89796">
    <property type="entry name" value="CoA-transferase family III (CaiB/BaiF)"/>
    <property type="match status" value="1"/>
</dbReference>
<dbReference type="Gene3D" id="3.40.50.10540">
    <property type="entry name" value="Crotonobetainyl-coa:carnitine coa-transferase, domain 1"/>
    <property type="match status" value="1"/>
</dbReference>
<keyword evidence="3" id="KW-1185">Reference proteome</keyword>